<dbReference type="EMBL" id="JXLN01012231">
    <property type="protein sequence ID" value="KPM08131.1"/>
    <property type="molecule type" value="Genomic_DNA"/>
</dbReference>
<dbReference type="VEuPathDB" id="VectorBase:SSCA001378"/>
<feature type="disulfide bond" evidence="8">
    <location>
        <begin position="93"/>
        <end position="105"/>
    </location>
</feature>
<dbReference type="OrthoDB" id="6514856at2759"/>
<accession>A0A132AAW0</accession>
<keyword evidence="5" id="KW-1133">Transmembrane helix</keyword>
<dbReference type="InterPro" id="IPR050685">
    <property type="entry name" value="LDLR"/>
</dbReference>
<evidence type="ECO:0000256" key="6">
    <source>
        <dbReference type="ARBA" id="ARBA00023136"/>
    </source>
</evidence>
<dbReference type="GO" id="GO:0005886">
    <property type="term" value="C:plasma membrane"/>
    <property type="evidence" value="ECO:0007669"/>
    <property type="project" value="TreeGrafter"/>
</dbReference>
<organism evidence="9 10">
    <name type="scientific">Sarcoptes scabiei</name>
    <name type="common">Itch mite</name>
    <name type="synonym">Acarus scabiei</name>
    <dbReference type="NCBI Taxonomy" id="52283"/>
    <lineage>
        <taxon>Eukaryota</taxon>
        <taxon>Metazoa</taxon>
        <taxon>Ecdysozoa</taxon>
        <taxon>Arthropoda</taxon>
        <taxon>Chelicerata</taxon>
        <taxon>Arachnida</taxon>
        <taxon>Acari</taxon>
        <taxon>Acariformes</taxon>
        <taxon>Sarcoptiformes</taxon>
        <taxon>Astigmata</taxon>
        <taxon>Psoroptidia</taxon>
        <taxon>Sarcoptoidea</taxon>
        <taxon>Sarcoptidae</taxon>
        <taxon>Sarcoptinae</taxon>
        <taxon>Sarcoptes</taxon>
    </lineage>
</organism>
<feature type="disulfide bond" evidence="8">
    <location>
        <begin position="100"/>
        <end position="118"/>
    </location>
</feature>
<comment type="subcellular location">
    <subcellularLocation>
        <location evidence="2">Endomembrane system</location>
    </subcellularLocation>
    <subcellularLocation>
        <location evidence="1">Membrane</location>
        <topology evidence="1">Single-pass membrane protein</topology>
    </subcellularLocation>
</comment>
<dbReference type="CDD" id="cd00112">
    <property type="entry name" value="LDLa"/>
    <property type="match status" value="2"/>
</dbReference>
<name>A0A132AAW0_SARSC</name>
<dbReference type="Gene3D" id="4.10.400.10">
    <property type="entry name" value="Low-density Lipoprotein Receptor"/>
    <property type="match status" value="2"/>
</dbReference>
<dbReference type="SUPFAM" id="SSF48726">
    <property type="entry name" value="Immunoglobulin"/>
    <property type="match status" value="1"/>
</dbReference>
<sequence>MIASIKLMSFFAKIISVLLDIFDAKMDNVSSNDIVATDFVIVSMAQMSLSANNCSNDRWFQCRDGQCISKELRCNFQKDCFDGTDEINCQRICQQGQYTCANGRCIEMIHRCDGHQDCLDYSDEQDCPSTNISLQIQPERQTVRQGQEAVFRCRDEGDLRVPVRWVREGNRPLPPESIDNRGRLILFNVQINYSGVYICKADINIDVNVN</sequence>
<evidence type="ECO:0000256" key="4">
    <source>
        <dbReference type="ARBA" id="ARBA00022737"/>
    </source>
</evidence>
<dbReference type="PANTHER" id="PTHR24270">
    <property type="entry name" value="LOW-DENSITY LIPOPROTEIN RECEPTOR-RELATED"/>
    <property type="match status" value="1"/>
</dbReference>
<dbReference type="SMART" id="SM00408">
    <property type="entry name" value="IGc2"/>
    <property type="match status" value="1"/>
</dbReference>
<dbReference type="InterPro" id="IPR036055">
    <property type="entry name" value="LDL_receptor-like_sf"/>
</dbReference>
<evidence type="ECO:0000256" key="2">
    <source>
        <dbReference type="ARBA" id="ARBA00004308"/>
    </source>
</evidence>
<evidence type="ECO:0000313" key="10">
    <source>
        <dbReference type="Proteomes" id="UP000616769"/>
    </source>
</evidence>
<dbReference type="PANTHER" id="PTHR24270:SF61">
    <property type="entry name" value="EGF-LIKE DOMAIN-CONTAINING PROTEIN"/>
    <property type="match status" value="1"/>
</dbReference>
<dbReference type="PROSITE" id="PS50835">
    <property type="entry name" value="IG_LIKE"/>
    <property type="match status" value="1"/>
</dbReference>
<dbReference type="Gene3D" id="2.60.40.10">
    <property type="entry name" value="Immunoglobulins"/>
    <property type="match status" value="1"/>
</dbReference>
<evidence type="ECO:0000256" key="8">
    <source>
        <dbReference type="PROSITE-ProRule" id="PRU00124"/>
    </source>
</evidence>
<keyword evidence="7 8" id="KW-1015">Disulfide bond</keyword>
<evidence type="ECO:0000256" key="7">
    <source>
        <dbReference type="ARBA" id="ARBA00023157"/>
    </source>
</evidence>
<evidence type="ECO:0000256" key="3">
    <source>
        <dbReference type="ARBA" id="ARBA00022692"/>
    </source>
</evidence>
<dbReference type="AlphaFoldDB" id="A0A132AAW0"/>
<dbReference type="GO" id="GO:0012505">
    <property type="term" value="C:endomembrane system"/>
    <property type="evidence" value="ECO:0007669"/>
    <property type="project" value="UniProtKB-SubCell"/>
</dbReference>
<dbReference type="InterPro" id="IPR003599">
    <property type="entry name" value="Ig_sub"/>
</dbReference>
<evidence type="ECO:0000256" key="1">
    <source>
        <dbReference type="ARBA" id="ARBA00004167"/>
    </source>
</evidence>
<dbReference type="SMART" id="SM00192">
    <property type="entry name" value="LDLa"/>
    <property type="match status" value="2"/>
</dbReference>
<dbReference type="InterPro" id="IPR013783">
    <property type="entry name" value="Ig-like_fold"/>
</dbReference>
<feature type="disulfide bond" evidence="8">
    <location>
        <begin position="74"/>
        <end position="89"/>
    </location>
</feature>
<dbReference type="SUPFAM" id="SSF57424">
    <property type="entry name" value="LDL receptor-like module"/>
    <property type="match status" value="2"/>
</dbReference>
<dbReference type="PROSITE" id="PS01209">
    <property type="entry name" value="LDLRA_1"/>
    <property type="match status" value="1"/>
</dbReference>
<keyword evidence="9" id="KW-0675">Receptor</keyword>
<proteinExistence type="predicted"/>
<keyword evidence="3" id="KW-0812">Transmembrane</keyword>
<evidence type="ECO:0000313" key="9">
    <source>
        <dbReference type="EMBL" id="KPM08131.1"/>
    </source>
</evidence>
<dbReference type="PRINTS" id="PR00261">
    <property type="entry name" value="LDLRECEPTOR"/>
</dbReference>
<gene>
    <name evidence="9" type="ORF">QR98_0066450</name>
</gene>
<comment type="caution">
    <text evidence="9">The sequence shown here is derived from an EMBL/GenBank/DDBJ whole genome shotgun (WGS) entry which is preliminary data.</text>
</comment>
<feature type="disulfide bond" evidence="8">
    <location>
        <begin position="112"/>
        <end position="127"/>
    </location>
</feature>
<dbReference type="FunFam" id="4.10.400.10:FF:000011">
    <property type="entry name" value="Low-density lipoprotein receptor-related protein 1"/>
    <property type="match status" value="1"/>
</dbReference>
<dbReference type="Pfam" id="PF00057">
    <property type="entry name" value="Ldl_recept_a"/>
    <property type="match status" value="2"/>
</dbReference>
<dbReference type="Pfam" id="PF13927">
    <property type="entry name" value="Ig_3"/>
    <property type="match status" value="1"/>
</dbReference>
<keyword evidence="6" id="KW-0472">Membrane</keyword>
<reference evidence="9 10" key="1">
    <citation type="journal article" date="2015" name="Parasit. Vectors">
        <title>Draft genome of the scabies mite.</title>
        <authorList>
            <person name="Rider S.D.Jr."/>
            <person name="Morgan M.S."/>
            <person name="Arlian L.G."/>
        </authorList>
    </citation>
    <scope>NUCLEOTIDE SEQUENCE [LARGE SCALE GENOMIC DNA]</scope>
    <source>
        <strain evidence="9">Arlian Lab</strain>
    </source>
</reference>
<dbReference type="InterPro" id="IPR023415">
    <property type="entry name" value="LDLR_class-A_CS"/>
</dbReference>
<comment type="caution">
    <text evidence="8">Lacks conserved residue(s) required for the propagation of feature annotation.</text>
</comment>
<feature type="disulfide bond" evidence="8">
    <location>
        <begin position="62"/>
        <end position="80"/>
    </location>
</feature>
<keyword evidence="9" id="KW-0449">Lipoprotein</keyword>
<dbReference type="PROSITE" id="PS50068">
    <property type="entry name" value="LDLRA_2"/>
    <property type="match status" value="2"/>
</dbReference>
<dbReference type="InterPro" id="IPR002172">
    <property type="entry name" value="LDrepeatLR_classA_rpt"/>
</dbReference>
<dbReference type="InterPro" id="IPR007110">
    <property type="entry name" value="Ig-like_dom"/>
</dbReference>
<dbReference type="InterPro" id="IPR003598">
    <property type="entry name" value="Ig_sub2"/>
</dbReference>
<dbReference type="SMART" id="SM00409">
    <property type="entry name" value="IG"/>
    <property type="match status" value="1"/>
</dbReference>
<dbReference type="GO" id="GO:0016192">
    <property type="term" value="P:vesicle-mediated transport"/>
    <property type="evidence" value="ECO:0007669"/>
    <property type="project" value="UniProtKB-ARBA"/>
</dbReference>
<keyword evidence="4" id="KW-0677">Repeat</keyword>
<dbReference type="Proteomes" id="UP000616769">
    <property type="component" value="Unassembled WGS sequence"/>
</dbReference>
<protein>
    <submittedName>
        <fullName evidence="9">Low-density lipoprotein receptor-like protein 4</fullName>
    </submittedName>
</protein>
<dbReference type="InterPro" id="IPR036179">
    <property type="entry name" value="Ig-like_dom_sf"/>
</dbReference>
<evidence type="ECO:0000256" key="5">
    <source>
        <dbReference type="ARBA" id="ARBA00022989"/>
    </source>
</evidence>